<dbReference type="GeneID" id="26638009"/>
<dbReference type="KEGG" id="vg:26638009"/>
<proteinExistence type="predicted"/>
<protein>
    <submittedName>
        <fullName evidence="1">Uncharacterized protein</fullName>
    </submittedName>
</protein>
<dbReference type="RefSeq" id="YP_009211537.1">
    <property type="nucleotide sequence ID" value="NC_028940.1"/>
</dbReference>
<organism evidence="1 2">
    <name type="scientific">Pectobacterium bacteriophage PM2</name>
    <dbReference type="NCBI Taxonomy" id="1429794"/>
    <lineage>
        <taxon>Viruses</taxon>
        <taxon>Duplodnaviria</taxon>
        <taxon>Heunggongvirae</taxon>
        <taxon>Uroviricota</taxon>
        <taxon>Caudoviricetes</taxon>
        <taxon>Pantevenvirales</taxon>
        <taxon>Straboviridae</taxon>
        <taxon>Tevenvirinae</taxon>
        <taxon>Mosugukvirus</taxon>
        <taxon>Mosugukvirus pm2</taxon>
    </lineage>
</organism>
<dbReference type="EMBL" id="KF835987">
    <property type="protein sequence ID" value="AHY25078.1"/>
    <property type="molecule type" value="Genomic_DNA"/>
</dbReference>
<gene>
    <name evidence="1" type="ORF">PM2_116</name>
</gene>
<dbReference type="OrthoDB" id="22834at10239"/>
<evidence type="ECO:0000313" key="1">
    <source>
        <dbReference type="EMBL" id="AHY25078.1"/>
    </source>
</evidence>
<keyword evidence="2" id="KW-1185">Reference proteome</keyword>
<reference evidence="1 2" key="1">
    <citation type="journal article" date="2015" name="Plant Pathol. J.">
        <title>Isolation and Genomic Characterization of the T4-Like Bacteriophage PM2 Infecting Pectobacterium carotovorum subsp. carotovorum.</title>
        <authorList>
            <person name="Lim J.A."/>
            <person name="Lee D.H."/>
            <person name="Heu S."/>
        </authorList>
    </citation>
    <scope>NUCLEOTIDE SEQUENCE [LARGE SCALE GENOMIC DNA]</scope>
</reference>
<accession>A0A0A0Q0N1</accession>
<sequence length="69" mass="8231">MQHLTEKQLSNLSVEQLNELRREVGISIGSLKARYYEDRSVGDYKRMRKLEKYLVTVKAVLQHKRRLNL</sequence>
<evidence type="ECO:0000313" key="2">
    <source>
        <dbReference type="Proteomes" id="UP000030739"/>
    </source>
</evidence>
<name>A0A0A0Q0N1_9CAUD</name>
<dbReference type="Proteomes" id="UP000030739">
    <property type="component" value="Segment"/>
</dbReference>